<evidence type="ECO:0000313" key="5">
    <source>
        <dbReference type="Proteomes" id="UP000265719"/>
    </source>
</evidence>
<dbReference type="InterPro" id="IPR024425">
    <property type="entry name" value="LiaF-like_C"/>
</dbReference>
<dbReference type="PANTHER" id="PTHR40763:SF4">
    <property type="entry name" value="DUF1707 DOMAIN-CONTAINING PROTEIN"/>
    <property type="match status" value="1"/>
</dbReference>
<evidence type="ECO:0000313" key="4">
    <source>
        <dbReference type="EMBL" id="UOE19201.1"/>
    </source>
</evidence>
<dbReference type="Proteomes" id="UP000265719">
    <property type="component" value="Chromosome"/>
</dbReference>
<keyword evidence="5" id="KW-1185">Reference proteome</keyword>
<accession>A0AA97LWE4</accession>
<dbReference type="AlphaFoldDB" id="A0AA97LWE4"/>
<gene>
    <name evidence="4" type="ORF">NI17_021025</name>
</gene>
<dbReference type="EMBL" id="CP063196">
    <property type="protein sequence ID" value="UOE19201.1"/>
    <property type="molecule type" value="Genomic_DNA"/>
</dbReference>
<dbReference type="Pfam" id="PF09922">
    <property type="entry name" value="LiaF-like_C"/>
    <property type="match status" value="1"/>
</dbReference>
<feature type="compositionally biased region" description="Polar residues" evidence="1">
    <location>
        <begin position="1"/>
        <end position="11"/>
    </location>
</feature>
<dbReference type="RefSeq" id="WP_068689899.1">
    <property type="nucleotide sequence ID" value="NZ_CP063196.1"/>
</dbReference>
<dbReference type="InterPro" id="IPR012551">
    <property type="entry name" value="DUF1707_SHOCT-like"/>
</dbReference>
<dbReference type="KEGG" id="thao:NI17_021025"/>
<feature type="domain" description="DUF1707" evidence="2">
    <location>
        <begin position="16"/>
        <end position="67"/>
    </location>
</feature>
<evidence type="ECO:0000259" key="3">
    <source>
        <dbReference type="Pfam" id="PF09922"/>
    </source>
</evidence>
<sequence>MANILNHSQSAGPGPLRASDADRDRVARVLADALADGRLTQEEHSERLEAVYAAKTLGELAPLTLDLEAAPVTAAGDSTVQPHPSAEGVENIVAVFAHADRGGRWLVEPRTNTSTLFGSVSLELREAVLSQREVVIQCGLLFGSLELTVPPGVRVVNQVTPVFGDVSLKRADSAVPADAPTVRLTGTAIFSTVSVRTRARKEKKSKKSAWFC</sequence>
<feature type="domain" description="Cell wall-active antibiotics response LiaF-like C-terminal" evidence="3">
    <location>
        <begin position="111"/>
        <end position="170"/>
    </location>
</feature>
<dbReference type="Pfam" id="PF08044">
    <property type="entry name" value="DUF1707"/>
    <property type="match status" value="1"/>
</dbReference>
<evidence type="ECO:0000259" key="2">
    <source>
        <dbReference type="Pfam" id="PF08044"/>
    </source>
</evidence>
<reference evidence="4" key="1">
    <citation type="submission" date="2020-10" db="EMBL/GenBank/DDBJ databases">
        <title>De novo genome project of the cellulose decomposer Thermobifida halotolerans type strain.</title>
        <authorList>
            <person name="Nagy I."/>
            <person name="Horvath B."/>
            <person name="Kukolya J."/>
            <person name="Nagy I."/>
            <person name="Orsini M."/>
        </authorList>
    </citation>
    <scope>NUCLEOTIDE SEQUENCE</scope>
    <source>
        <strain evidence="4">DSM 44931</strain>
    </source>
</reference>
<evidence type="ECO:0000256" key="1">
    <source>
        <dbReference type="SAM" id="MobiDB-lite"/>
    </source>
</evidence>
<feature type="region of interest" description="Disordered" evidence="1">
    <location>
        <begin position="1"/>
        <end position="20"/>
    </location>
</feature>
<dbReference type="PANTHER" id="PTHR40763">
    <property type="entry name" value="MEMBRANE PROTEIN-RELATED"/>
    <property type="match status" value="1"/>
</dbReference>
<proteinExistence type="predicted"/>
<name>A0AA97LWE4_9ACTN</name>
<organism evidence="4 5">
    <name type="scientific">Thermobifida halotolerans</name>
    <dbReference type="NCBI Taxonomy" id="483545"/>
    <lineage>
        <taxon>Bacteria</taxon>
        <taxon>Bacillati</taxon>
        <taxon>Actinomycetota</taxon>
        <taxon>Actinomycetes</taxon>
        <taxon>Streptosporangiales</taxon>
        <taxon>Nocardiopsidaceae</taxon>
        <taxon>Thermobifida</taxon>
    </lineage>
</organism>
<protein>
    <submittedName>
        <fullName evidence="4">DUF1707 and DUF2154 domain-containing protein</fullName>
    </submittedName>
</protein>